<comment type="caution">
    <text evidence="2">The sequence shown here is derived from an EMBL/GenBank/DDBJ whole genome shotgun (WGS) entry which is preliminary data.</text>
</comment>
<reference evidence="2" key="2">
    <citation type="journal article" date="2014" name="ISME J.">
        <title>Microbial stratification in low pH oxic and suboxic macroscopic growths along an acid mine drainage.</title>
        <authorList>
            <person name="Mendez-Garcia C."/>
            <person name="Mesa V."/>
            <person name="Sprenger R.R."/>
            <person name="Richter M."/>
            <person name="Diez M.S."/>
            <person name="Solano J."/>
            <person name="Bargiela R."/>
            <person name="Golyshina O.V."/>
            <person name="Manteca A."/>
            <person name="Ramos J.L."/>
            <person name="Gallego J.R."/>
            <person name="Llorente I."/>
            <person name="Martins Dos Santos V.A."/>
            <person name="Jensen O.N."/>
            <person name="Pelaez A.I."/>
            <person name="Sanchez J."/>
            <person name="Ferrer M."/>
        </authorList>
    </citation>
    <scope>NUCLEOTIDE SEQUENCE</scope>
</reference>
<dbReference type="EMBL" id="AUZX01013715">
    <property type="protein sequence ID" value="EQD34703.1"/>
    <property type="molecule type" value="Genomic_DNA"/>
</dbReference>
<feature type="region of interest" description="Disordered" evidence="1">
    <location>
        <begin position="1"/>
        <end position="45"/>
    </location>
</feature>
<accession>T0YNR6</accession>
<name>T0YNR6_9ZZZZ</name>
<feature type="non-terminal residue" evidence="2">
    <location>
        <position position="98"/>
    </location>
</feature>
<dbReference type="AlphaFoldDB" id="T0YNR6"/>
<proteinExistence type="predicted"/>
<organism evidence="2">
    <name type="scientific">mine drainage metagenome</name>
    <dbReference type="NCBI Taxonomy" id="410659"/>
    <lineage>
        <taxon>unclassified sequences</taxon>
        <taxon>metagenomes</taxon>
        <taxon>ecological metagenomes</taxon>
    </lineage>
</organism>
<feature type="compositionally biased region" description="Polar residues" evidence="1">
    <location>
        <begin position="20"/>
        <end position="31"/>
    </location>
</feature>
<sequence>MEPREVIRLRLPRPPEVSPAPSSDQNNQEQEIPTKPVGKAPKNKKKAPLVETLVNTTGILVPKGKLVIQTSAQYIYNSASQVALEGFTVVPAVLVGSI</sequence>
<reference evidence="2" key="1">
    <citation type="submission" date="2013-08" db="EMBL/GenBank/DDBJ databases">
        <authorList>
            <person name="Mendez C."/>
            <person name="Richter M."/>
            <person name="Ferrer M."/>
            <person name="Sanchez J."/>
        </authorList>
    </citation>
    <scope>NUCLEOTIDE SEQUENCE</scope>
</reference>
<evidence type="ECO:0000313" key="2">
    <source>
        <dbReference type="EMBL" id="EQD34703.1"/>
    </source>
</evidence>
<gene>
    <name evidence="2" type="ORF">B1A_18579</name>
</gene>
<evidence type="ECO:0000256" key="1">
    <source>
        <dbReference type="SAM" id="MobiDB-lite"/>
    </source>
</evidence>
<protein>
    <submittedName>
        <fullName evidence="2">Uncharacterized protein</fullName>
    </submittedName>
</protein>